<dbReference type="AlphaFoldDB" id="A0A1R1YBT4"/>
<evidence type="ECO:0000313" key="7">
    <source>
        <dbReference type="EMBL" id="OMJ24379.1"/>
    </source>
</evidence>
<organism evidence="7 8">
    <name type="scientific">Smittium culicis</name>
    <dbReference type="NCBI Taxonomy" id="133412"/>
    <lineage>
        <taxon>Eukaryota</taxon>
        <taxon>Fungi</taxon>
        <taxon>Fungi incertae sedis</taxon>
        <taxon>Zoopagomycota</taxon>
        <taxon>Kickxellomycotina</taxon>
        <taxon>Harpellomycetes</taxon>
        <taxon>Harpellales</taxon>
        <taxon>Legeriomycetaceae</taxon>
        <taxon>Smittium</taxon>
    </lineage>
</organism>
<comment type="subcellular location">
    <subcellularLocation>
        <location evidence="1">Nucleus</location>
    </subcellularLocation>
</comment>
<dbReference type="CDD" id="cd07978">
    <property type="entry name" value="HFD_TAF13"/>
    <property type="match status" value="1"/>
</dbReference>
<reference evidence="7 8" key="1">
    <citation type="submission" date="2017-01" db="EMBL/GenBank/DDBJ databases">
        <authorList>
            <person name="Mah S.A."/>
            <person name="Swanson W.J."/>
            <person name="Moy G.W."/>
            <person name="Vacquier V.D."/>
        </authorList>
    </citation>
    <scope>NUCLEOTIDE SEQUENCE [LARGE SCALE GENOMIC DNA]</scope>
    <source>
        <strain evidence="7 8">GSMNP</strain>
    </source>
</reference>
<evidence type="ECO:0000256" key="4">
    <source>
        <dbReference type="ARBA" id="ARBA00023242"/>
    </source>
</evidence>
<dbReference type="SUPFAM" id="SSF47113">
    <property type="entry name" value="Histone-fold"/>
    <property type="match status" value="1"/>
</dbReference>
<dbReference type="Gene3D" id="1.10.20.10">
    <property type="entry name" value="Histone, subunit A"/>
    <property type="match status" value="1"/>
</dbReference>
<dbReference type="PANTHER" id="PTHR11380">
    <property type="entry name" value="TRANSCRIPTION INITIATION FACTOR TFIID/SUPT3-RELATED"/>
    <property type="match status" value="1"/>
</dbReference>
<keyword evidence="7" id="KW-0648">Protein biosynthesis</keyword>
<protein>
    <recommendedName>
        <fullName evidence="6">Transcription initiation factor TFIID subunit 13</fullName>
    </recommendedName>
</protein>
<dbReference type="PANTHER" id="PTHR11380:SF5">
    <property type="entry name" value="TRANSCRIPTION INITIATION FACTOR TFIID SUBUNIT 13"/>
    <property type="match status" value="1"/>
</dbReference>
<evidence type="ECO:0000256" key="5">
    <source>
        <dbReference type="ARBA" id="ARBA00038392"/>
    </source>
</evidence>
<keyword evidence="8" id="KW-1185">Reference proteome</keyword>
<dbReference type="EMBL" id="LSSN01000355">
    <property type="protein sequence ID" value="OMJ24379.1"/>
    <property type="molecule type" value="Genomic_DNA"/>
</dbReference>
<dbReference type="GO" id="GO:0051123">
    <property type="term" value="P:RNA polymerase II preinitiation complex assembly"/>
    <property type="evidence" value="ECO:0007669"/>
    <property type="project" value="TreeGrafter"/>
</dbReference>
<keyword evidence="2" id="KW-0805">Transcription regulation</keyword>
<proteinExistence type="inferred from homology"/>
<evidence type="ECO:0000256" key="6">
    <source>
        <dbReference type="ARBA" id="ARBA00040136"/>
    </source>
</evidence>
<dbReference type="GO" id="GO:0005669">
    <property type="term" value="C:transcription factor TFIID complex"/>
    <property type="evidence" value="ECO:0007669"/>
    <property type="project" value="TreeGrafter"/>
</dbReference>
<dbReference type="STRING" id="133412.A0A1R1YBT4"/>
<keyword evidence="7" id="KW-0396">Initiation factor</keyword>
<evidence type="ECO:0000256" key="2">
    <source>
        <dbReference type="ARBA" id="ARBA00023015"/>
    </source>
</evidence>
<name>A0A1R1YBT4_9FUNG</name>
<dbReference type="Proteomes" id="UP000187283">
    <property type="component" value="Unassembled WGS sequence"/>
</dbReference>
<dbReference type="Pfam" id="PF02269">
    <property type="entry name" value="TFIID-18kDa"/>
    <property type="match status" value="1"/>
</dbReference>
<dbReference type="GO" id="GO:0003743">
    <property type="term" value="F:translation initiation factor activity"/>
    <property type="evidence" value="ECO:0007669"/>
    <property type="project" value="UniProtKB-KW"/>
</dbReference>
<comment type="caution">
    <text evidence="7">The sequence shown here is derived from an EMBL/GenBank/DDBJ whole genome shotgun (WGS) entry which is preliminary data.</text>
</comment>
<comment type="similarity">
    <text evidence="5">Belongs to the TAF13 family.</text>
</comment>
<dbReference type="OrthoDB" id="10266074at2759"/>
<dbReference type="InterPro" id="IPR003195">
    <property type="entry name" value="TFIID_TAF13"/>
</dbReference>
<gene>
    <name evidence="7" type="ORF">AYI70_g1626</name>
</gene>
<sequence length="93" mass="10730">MYGFGDSLDTNMDSAKLLEEILIDYINNICVQTALVAGRRSKVTVDDFKFCLRKDPKKLARIEELISANKEIENARKMFKEDDGLENDDKKRK</sequence>
<evidence type="ECO:0000313" key="8">
    <source>
        <dbReference type="Proteomes" id="UP000187283"/>
    </source>
</evidence>
<keyword evidence="3" id="KW-0804">Transcription</keyword>
<dbReference type="GO" id="GO:0046982">
    <property type="term" value="F:protein heterodimerization activity"/>
    <property type="evidence" value="ECO:0007669"/>
    <property type="project" value="InterPro"/>
</dbReference>
<evidence type="ECO:0000256" key="1">
    <source>
        <dbReference type="ARBA" id="ARBA00004123"/>
    </source>
</evidence>
<keyword evidence="4" id="KW-0539">Nucleus</keyword>
<dbReference type="InterPro" id="IPR009072">
    <property type="entry name" value="Histone-fold"/>
</dbReference>
<evidence type="ECO:0000256" key="3">
    <source>
        <dbReference type="ARBA" id="ARBA00023163"/>
    </source>
</evidence>
<accession>A0A1R1YBT4</accession>